<dbReference type="Proteomes" id="UP000231279">
    <property type="component" value="Unassembled WGS sequence"/>
</dbReference>
<sequence>MHKRRICRDRPPQWLHWHVHINNHHTILRRCFANADVLIRFHGHIRKSNELRIDPYAKINCGYREGFFHGDRCVGGRHVGSLTKTSRSELRIWKRDRVIERQEQQQRISRNFRDLEQRRETFKPSDNQR</sequence>
<dbReference type="EMBL" id="NKXS01000755">
    <property type="protein sequence ID" value="PIN22457.1"/>
    <property type="molecule type" value="Genomic_DNA"/>
</dbReference>
<accession>A0A2G9HY71</accession>
<evidence type="ECO:0000313" key="2">
    <source>
        <dbReference type="Proteomes" id="UP000231279"/>
    </source>
</evidence>
<gene>
    <name evidence="1" type="ORF">CDL12_04823</name>
</gene>
<organism evidence="1 2">
    <name type="scientific">Handroanthus impetiginosus</name>
    <dbReference type="NCBI Taxonomy" id="429701"/>
    <lineage>
        <taxon>Eukaryota</taxon>
        <taxon>Viridiplantae</taxon>
        <taxon>Streptophyta</taxon>
        <taxon>Embryophyta</taxon>
        <taxon>Tracheophyta</taxon>
        <taxon>Spermatophyta</taxon>
        <taxon>Magnoliopsida</taxon>
        <taxon>eudicotyledons</taxon>
        <taxon>Gunneridae</taxon>
        <taxon>Pentapetalae</taxon>
        <taxon>asterids</taxon>
        <taxon>lamiids</taxon>
        <taxon>Lamiales</taxon>
        <taxon>Bignoniaceae</taxon>
        <taxon>Crescentiina</taxon>
        <taxon>Tabebuia alliance</taxon>
        <taxon>Handroanthus</taxon>
    </lineage>
</organism>
<dbReference type="AlphaFoldDB" id="A0A2G9HY71"/>
<keyword evidence="2" id="KW-1185">Reference proteome</keyword>
<protein>
    <submittedName>
        <fullName evidence="1">Uncharacterized protein</fullName>
    </submittedName>
</protein>
<evidence type="ECO:0000313" key="1">
    <source>
        <dbReference type="EMBL" id="PIN22457.1"/>
    </source>
</evidence>
<reference evidence="2" key="1">
    <citation type="journal article" date="2018" name="Gigascience">
        <title>Genome assembly of the Pink Ipe (Handroanthus impetiginosus, Bignoniaceae), a highly valued, ecologically keystone Neotropical timber forest tree.</title>
        <authorList>
            <person name="Silva-Junior O.B."/>
            <person name="Grattapaglia D."/>
            <person name="Novaes E."/>
            <person name="Collevatti R.G."/>
        </authorList>
    </citation>
    <scope>NUCLEOTIDE SEQUENCE [LARGE SCALE GENOMIC DNA]</scope>
    <source>
        <strain evidence="2">cv. UFG-1</strain>
    </source>
</reference>
<comment type="caution">
    <text evidence="1">The sequence shown here is derived from an EMBL/GenBank/DDBJ whole genome shotgun (WGS) entry which is preliminary data.</text>
</comment>
<proteinExistence type="predicted"/>
<name>A0A2G9HY71_9LAMI</name>